<dbReference type="PANTHER" id="PTHR48050">
    <property type="entry name" value="STEROL 3-BETA-GLUCOSYLTRANSFERASE"/>
    <property type="match status" value="1"/>
</dbReference>
<dbReference type="FunFam" id="3.40.50.2000:FF:000072">
    <property type="entry name" value="Glycosyl transferase"/>
    <property type="match status" value="1"/>
</dbReference>
<gene>
    <name evidence="3" type="ORF">QTJ16_003101</name>
</gene>
<dbReference type="AlphaFoldDB" id="A0AAD9WD92"/>
<dbReference type="InterPro" id="IPR010610">
    <property type="entry name" value="EryCIII-like_C"/>
</dbReference>
<evidence type="ECO:0000313" key="4">
    <source>
        <dbReference type="Proteomes" id="UP001285354"/>
    </source>
</evidence>
<feature type="domain" description="Erythromycin biosynthesis protein CIII-like C-terminal" evidence="2">
    <location>
        <begin position="318"/>
        <end position="427"/>
    </location>
</feature>
<protein>
    <recommendedName>
        <fullName evidence="2">Erythromycin biosynthesis protein CIII-like C-terminal domain-containing protein</fullName>
    </recommendedName>
</protein>
<dbReference type="EMBL" id="JAUBYV010000004">
    <property type="protein sequence ID" value="KAK2627135.1"/>
    <property type="molecule type" value="Genomic_DNA"/>
</dbReference>
<dbReference type="PANTHER" id="PTHR48050:SF13">
    <property type="entry name" value="STEROL 3-BETA-GLUCOSYLTRANSFERASE UGT80A2"/>
    <property type="match status" value="1"/>
</dbReference>
<dbReference type="InterPro" id="IPR050426">
    <property type="entry name" value="Glycosyltransferase_28"/>
</dbReference>
<accession>A0AAD9WD92</accession>
<dbReference type="InterPro" id="IPR002213">
    <property type="entry name" value="UDP_glucos_trans"/>
</dbReference>
<dbReference type="SUPFAM" id="SSF53756">
    <property type="entry name" value="UDP-Glycosyltransferase/glycogen phosphorylase"/>
    <property type="match status" value="1"/>
</dbReference>
<proteinExistence type="predicted"/>
<dbReference type="Proteomes" id="UP001285354">
    <property type="component" value="Unassembled WGS sequence"/>
</dbReference>
<comment type="caution">
    <text evidence="3">The sequence shown here is derived from an EMBL/GenBank/DDBJ whole genome shotgun (WGS) entry which is preliminary data.</text>
</comment>
<dbReference type="GO" id="GO:0008194">
    <property type="term" value="F:UDP-glycosyltransferase activity"/>
    <property type="evidence" value="ECO:0007669"/>
    <property type="project" value="InterPro"/>
</dbReference>
<dbReference type="CDD" id="cd03784">
    <property type="entry name" value="GT1_Gtf-like"/>
    <property type="match status" value="1"/>
</dbReference>
<evidence type="ECO:0000259" key="2">
    <source>
        <dbReference type="Pfam" id="PF06722"/>
    </source>
</evidence>
<sequence>MKPILLFCSTPGHGHVMPVKAVAKNLAARGYEAIFLTGSEFQSNIEKSGIGFRPLLGRANWPVANIEDLFPKQDRDAPPPGQYRLPYALRWIFASTIPDQHESIQGVLREIAEKDPDQKVIIIQEYTFWGTLPIMLGAQGLQPTAVITLGTTPFPLKSPETPPFGLGLSYDSSPSGIERNKEQYKYRDAAFLELTKAVGEILQNFGITPPNDLVQDLLVLLPDRYLQMCIPSLEYPRPDAPPGLRFVGSLPGGHRDTVEEKPPWWDDVVINASKKKIVAVSQGTATMMWEKLIMPTIVGLSDCNDLLVIAALGREGASLPDGFLIPVNARVGDFVPFDELLPYADAFVTNGGYGAFQHSVSHAVPLIVAGITADKPEVAARVEWAGVGINMKTESPSPQDIREAVERVLDNGQYKLRAKELKSEIESYDIFNIVDENIVELAARTR</sequence>
<evidence type="ECO:0000313" key="3">
    <source>
        <dbReference type="EMBL" id="KAK2627135.1"/>
    </source>
</evidence>
<dbReference type="GO" id="GO:0016758">
    <property type="term" value="F:hexosyltransferase activity"/>
    <property type="evidence" value="ECO:0007669"/>
    <property type="project" value="UniProtKB-ARBA"/>
</dbReference>
<keyword evidence="1" id="KW-0808">Transferase</keyword>
<dbReference type="Pfam" id="PF06722">
    <property type="entry name" value="EryCIII-like_C"/>
    <property type="match status" value="1"/>
</dbReference>
<reference evidence="3" key="1">
    <citation type="submission" date="2023-06" db="EMBL/GenBank/DDBJ databases">
        <title>Draft genome of Marssonina rosae.</title>
        <authorList>
            <person name="Cheng Q."/>
        </authorList>
    </citation>
    <scope>NUCLEOTIDE SEQUENCE</scope>
    <source>
        <strain evidence="3">R4</strain>
    </source>
</reference>
<dbReference type="Gene3D" id="3.40.50.2000">
    <property type="entry name" value="Glycogen Phosphorylase B"/>
    <property type="match status" value="2"/>
</dbReference>
<evidence type="ECO:0000256" key="1">
    <source>
        <dbReference type="ARBA" id="ARBA00022679"/>
    </source>
</evidence>
<name>A0AAD9WD92_9HELO</name>
<keyword evidence="4" id="KW-1185">Reference proteome</keyword>
<organism evidence="3 4">
    <name type="scientific">Diplocarpon rosae</name>
    <dbReference type="NCBI Taxonomy" id="946125"/>
    <lineage>
        <taxon>Eukaryota</taxon>
        <taxon>Fungi</taxon>
        <taxon>Dikarya</taxon>
        <taxon>Ascomycota</taxon>
        <taxon>Pezizomycotina</taxon>
        <taxon>Leotiomycetes</taxon>
        <taxon>Helotiales</taxon>
        <taxon>Drepanopezizaceae</taxon>
        <taxon>Diplocarpon</taxon>
    </lineage>
</organism>